<evidence type="ECO:0000256" key="14">
    <source>
        <dbReference type="PIRSR" id="PIRSR001529-2"/>
    </source>
</evidence>
<dbReference type="Gene3D" id="3.30.930.10">
    <property type="entry name" value="Bira Bifunctional Protein, Domain 2"/>
    <property type="match status" value="1"/>
</dbReference>
<comment type="caution">
    <text evidence="17">The sequence shown here is derived from an EMBL/GenBank/DDBJ whole genome shotgun (WGS) entry which is preliminary data.</text>
</comment>
<evidence type="ECO:0000256" key="2">
    <source>
        <dbReference type="ARBA" id="ARBA00005045"/>
    </source>
</evidence>
<keyword evidence="8 12" id="KW-0648">Protein biosynthesis</keyword>
<dbReference type="EMBL" id="JAUSUC010000055">
    <property type="protein sequence ID" value="MDQ0216527.1"/>
    <property type="molecule type" value="Genomic_DNA"/>
</dbReference>
<dbReference type="PIRSF" id="PIRSF001529">
    <property type="entry name" value="Ser-tRNA-synth_IIa"/>
    <property type="match status" value="1"/>
</dbReference>
<dbReference type="InterPro" id="IPR010978">
    <property type="entry name" value="tRNA-bd_arm"/>
</dbReference>
<keyword evidence="4 12" id="KW-0963">Cytoplasm</keyword>
<name>A0AAJ1WHS7_9BACI</name>
<keyword evidence="9 12" id="KW-0030">Aminoacyl-tRNA synthetase</keyword>
<dbReference type="InterPro" id="IPR002314">
    <property type="entry name" value="aa-tRNA-synt_IIb"/>
</dbReference>
<dbReference type="Gene3D" id="1.10.287.40">
    <property type="entry name" value="Serine-tRNA synthetase, tRNA binding domain"/>
    <property type="match status" value="1"/>
</dbReference>
<keyword evidence="6 12" id="KW-0547">Nucleotide-binding</keyword>
<feature type="binding site" evidence="12 14">
    <location>
        <begin position="349"/>
        <end position="352"/>
    </location>
    <ligand>
        <name>ATP</name>
        <dbReference type="ChEBI" id="CHEBI:30616"/>
    </ligand>
</feature>
<accession>A0AAJ1WHS7</accession>
<dbReference type="GO" id="GO:0006434">
    <property type="term" value="P:seryl-tRNA aminoacylation"/>
    <property type="evidence" value="ECO:0007669"/>
    <property type="project" value="UniProtKB-UniRule"/>
</dbReference>
<dbReference type="InterPro" id="IPR045864">
    <property type="entry name" value="aa-tRNA-synth_II/BPL/LPL"/>
</dbReference>
<feature type="binding site" evidence="13">
    <location>
        <position position="231"/>
    </location>
    <ligand>
        <name>L-serine</name>
        <dbReference type="ChEBI" id="CHEBI:33384"/>
    </ligand>
</feature>
<comment type="domain">
    <text evidence="12">Consists of two distinct domains, a catalytic core and a N-terminal extension that is involved in tRNA binding.</text>
</comment>
<comment type="function">
    <text evidence="12">Catalyzes the attachment of serine to tRNA(Ser). Is also able to aminoacylate tRNA(Sec) with serine, to form the misacylated tRNA L-seryl-tRNA(Sec), which will be further converted into selenocysteinyl-tRNA(Sec).</text>
</comment>
<feature type="binding site" evidence="12 13">
    <location>
        <position position="285"/>
    </location>
    <ligand>
        <name>L-serine</name>
        <dbReference type="ChEBI" id="CHEBI:33384"/>
    </ligand>
</feature>
<dbReference type="GO" id="GO:0016740">
    <property type="term" value="F:transferase activity"/>
    <property type="evidence" value="ECO:0007669"/>
    <property type="project" value="UniProtKB-ARBA"/>
</dbReference>
<dbReference type="Pfam" id="PF00587">
    <property type="entry name" value="tRNA-synt_2b"/>
    <property type="match status" value="1"/>
</dbReference>
<dbReference type="GO" id="GO:0140096">
    <property type="term" value="F:catalytic activity, acting on a protein"/>
    <property type="evidence" value="ECO:0007669"/>
    <property type="project" value="UniProtKB-ARBA"/>
</dbReference>
<dbReference type="CDD" id="cd00770">
    <property type="entry name" value="SerRS_core"/>
    <property type="match status" value="1"/>
</dbReference>
<comment type="pathway">
    <text evidence="2 12">Aminoacyl-tRNA biosynthesis; selenocysteinyl-tRNA(Sec) biosynthesis; L-seryl-tRNA(Sec) from L-serine and tRNA(Sec): step 1/1.</text>
</comment>
<evidence type="ECO:0000256" key="12">
    <source>
        <dbReference type="HAMAP-Rule" id="MF_00176"/>
    </source>
</evidence>
<reference evidence="17" key="1">
    <citation type="submission" date="2023-07" db="EMBL/GenBank/DDBJ databases">
        <title>Genomic Encyclopedia of Type Strains, Phase IV (KMG-IV): sequencing the most valuable type-strain genomes for metagenomic binning, comparative biology and taxonomic classification.</title>
        <authorList>
            <person name="Goeker M."/>
        </authorList>
    </citation>
    <scope>NUCLEOTIDE SEQUENCE</scope>
    <source>
        <strain evidence="17">DSM 23947</strain>
    </source>
</reference>
<comment type="caution">
    <text evidence="12">Lacks conserved residue(s) required for the propagation of feature annotation.</text>
</comment>
<feature type="binding site" evidence="12">
    <location>
        <begin position="231"/>
        <end position="233"/>
    </location>
    <ligand>
        <name>L-serine</name>
        <dbReference type="ChEBI" id="CHEBI:33384"/>
    </ligand>
</feature>
<dbReference type="PROSITE" id="PS50862">
    <property type="entry name" value="AA_TRNA_LIGASE_II"/>
    <property type="match status" value="1"/>
</dbReference>
<keyword evidence="18" id="KW-1185">Reference proteome</keyword>
<dbReference type="PRINTS" id="PR00981">
    <property type="entry name" value="TRNASYNTHSER"/>
</dbReference>
<dbReference type="GO" id="GO:0016260">
    <property type="term" value="P:selenocysteine biosynthetic process"/>
    <property type="evidence" value="ECO:0007669"/>
    <property type="project" value="UniProtKB-UniRule"/>
</dbReference>
<evidence type="ECO:0000256" key="3">
    <source>
        <dbReference type="ARBA" id="ARBA00010728"/>
    </source>
</evidence>
<comment type="catalytic activity">
    <reaction evidence="10 12">
        <text>tRNA(Sec) + L-serine + ATP = L-seryl-tRNA(Sec) + AMP + diphosphate + H(+)</text>
        <dbReference type="Rhea" id="RHEA:42580"/>
        <dbReference type="Rhea" id="RHEA-COMP:9742"/>
        <dbReference type="Rhea" id="RHEA-COMP:10128"/>
        <dbReference type="ChEBI" id="CHEBI:15378"/>
        <dbReference type="ChEBI" id="CHEBI:30616"/>
        <dbReference type="ChEBI" id="CHEBI:33019"/>
        <dbReference type="ChEBI" id="CHEBI:33384"/>
        <dbReference type="ChEBI" id="CHEBI:78442"/>
        <dbReference type="ChEBI" id="CHEBI:78533"/>
        <dbReference type="ChEBI" id="CHEBI:456215"/>
        <dbReference type="EC" id="6.1.1.11"/>
    </reaction>
</comment>
<dbReference type="AlphaFoldDB" id="A0AAJ1WHS7"/>
<evidence type="ECO:0000256" key="8">
    <source>
        <dbReference type="ARBA" id="ARBA00022917"/>
    </source>
</evidence>
<feature type="coiled-coil region" evidence="15">
    <location>
        <begin position="31"/>
        <end position="103"/>
    </location>
</feature>
<feature type="binding site" evidence="12 14">
    <location>
        <begin position="262"/>
        <end position="264"/>
    </location>
    <ligand>
        <name>ATP</name>
        <dbReference type="ChEBI" id="CHEBI:30616"/>
    </ligand>
</feature>
<comment type="subunit">
    <text evidence="12">Homodimer. The tRNA molecule binds across the dimer.</text>
</comment>
<comment type="similarity">
    <text evidence="3 12">Belongs to the class-II aminoacyl-tRNA synthetase family. Type-1 seryl-tRNA synthetase subfamily.</text>
</comment>
<feature type="binding site" evidence="12">
    <location>
        <position position="385"/>
    </location>
    <ligand>
        <name>L-serine</name>
        <dbReference type="ChEBI" id="CHEBI:33384"/>
    </ligand>
</feature>
<dbReference type="Proteomes" id="UP001237207">
    <property type="component" value="Unassembled WGS sequence"/>
</dbReference>
<dbReference type="GO" id="GO:0005524">
    <property type="term" value="F:ATP binding"/>
    <property type="evidence" value="ECO:0007669"/>
    <property type="project" value="UniProtKB-UniRule"/>
</dbReference>
<evidence type="ECO:0000256" key="4">
    <source>
        <dbReference type="ARBA" id="ARBA00022490"/>
    </source>
</evidence>
<gene>
    <name evidence="12" type="primary">serS</name>
    <name evidence="17" type="ORF">J2S13_002987</name>
</gene>
<dbReference type="EC" id="6.1.1.11" evidence="12"/>
<keyword evidence="15" id="KW-0175">Coiled coil</keyword>
<evidence type="ECO:0000313" key="18">
    <source>
        <dbReference type="Proteomes" id="UP001237207"/>
    </source>
</evidence>
<evidence type="ECO:0000256" key="6">
    <source>
        <dbReference type="ARBA" id="ARBA00022741"/>
    </source>
</evidence>
<feature type="binding site" evidence="13">
    <location>
        <position position="383"/>
    </location>
    <ligand>
        <name>L-serine</name>
        <dbReference type="ChEBI" id="CHEBI:33384"/>
    </ligand>
</feature>
<evidence type="ECO:0000256" key="10">
    <source>
        <dbReference type="ARBA" id="ARBA00047929"/>
    </source>
</evidence>
<dbReference type="InterPro" id="IPR006195">
    <property type="entry name" value="aa-tRNA-synth_II"/>
</dbReference>
<protein>
    <recommendedName>
        <fullName evidence="12">Serine--tRNA ligase</fullName>
        <ecNumber evidence="12">6.1.1.11</ecNumber>
    </recommendedName>
    <alternativeName>
        <fullName evidence="12">Seryl-tRNA synthetase</fullName>
        <shortName evidence="12">SerRS</shortName>
    </alternativeName>
    <alternativeName>
        <fullName evidence="12">Seryl-tRNA(Ser/Sec) synthetase</fullName>
    </alternativeName>
</protein>
<feature type="binding site" evidence="13">
    <location>
        <position position="262"/>
    </location>
    <ligand>
        <name>L-serine</name>
        <dbReference type="ChEBI" id="CHEBI:33384"/>
    </ligand>
</feature>
<dbReference type="GO" id="GO:0005737">
    <property type="term" value="C:cytoplasm"/>
    <property type="evidence" value="ECO:0007669"/>
    <property type="project" value="UniProtKB-SubCell"/>
</dbReference>
<dbReference type="GO" id="GO:0004828">
    <property type="term" value="F:serine-tRNA ligase activity"/>
    <property type="evidence" value="ECO:0007669"/>
    <property type="project" value="UniProtKB-UniRule"/>
</dbReference>
<keyword evidence="5 12" id="KW-0436">Ligase</keyword>
<comment type="subcellular location">
    <subcellularLocation>
        <location evidence="1 12">Cytoplasm</location>
    </subcellularLocation>
</comment>
<evidence type="ECO:0000256" key="7">
    <source>
        <dbReference type="ARBA" id="ARBA00022840"/>
    </source>
</evidence>
<evidence type="ECO:0000256" key="1">
    <source>
        <dbReference type="ARBA" id="ARBA00004496"/>
    </source>
</evidence>
<dbReference type="InterPro" id="IPR002317">
    <property type="entry name" value="Ser-tRNA-ligase_type_1"/>
</dbReference>
<dbReference type="RefSeq" id="WP_307258590.1">
    <property type="nucleotide sequence ID" value="NZ_JAUSUC010000055.1"/>
</dbReference>
<dbReference type="PANTHER" id="PTHR43697">
    <property type="entry name" value="SERYL-TRNA SYNTHETASE"/>
    <property type="match status" value="1"/>
</dbReference>
<dbReference type="Pfam" id="PF02403">
    <property type="entry name" value="Seryl_tRNA_N"/>
    <property type="match status" value="1"/>
</dbReference>
<proteinExistence type="inferred from homology"/>
<evidence type="ECO:0000256" key="13">
    <source>
        <dbReference type="PIRSR" id="PIRSR001529-1"/>
    </source>
</evidence>
<dbReference type="SUPFAM" id="SSF55681">
    <property type="entry name" value="Class II aaRS and biotin synthetases"/>
    <property type="match status" value="1"/>
</dbReference>
<evidence type="ECO:0000256" key="9">
    <source>
        <dbReference type="ARBA" id="ARBA00023146"/>
    </source>
</evidence>
<sequence length="427" mass="49227">MLDVKVLRNNFEEVKARLQHRGEDLTDFEKFEDLDKKRRELLVETEKLKKQRNEVSEQIAKLKRDKQDVSQLISEMKAVGEKVKGLDHELKQVEEELQHLLLSIPNIPHESVPVGESEDDNVEIRKWGEVREFDFDAKPHWDIADDLEILDFERAGKVTGSRFVFYKGLGAKLERALISFMLDLHTEEHGYEEMLPPYMVNRTSMTGTGQLPKFEEDAFLIEKEDYFLIPTAEVPVTNYHRDEILDGDQLPMAYAAYSACFRSEAGSAGRDTRGLIRQHQFNKVELVRFVKPEDSYAELEKLTGHAEKVLQLLGLPYRVLSMCTADLGFTAAKKYDIEVWLPSYNTYREISSCSNFEGFQAKRANIRFRREKNGKPEHVHTLNGSGLAIGRTVAAILENYQQEDGSVIIPEVLRPYMRGKERISKKN</sequence>
<dbReference type="InterPro" id="IPR042103">
    <property type="entry name" value="SerRS_1_N_sf"/>
</dbReference>
<dbReference type="InterPro" id="IPR033729">
    <property type="entry name" value="SerRS_core"/>
</dbReference>
<evidence type="ECO:0000259" key="16">
    <source>
        <dbReference type="PROSITE" id="PS50862"/>
    </source>
</evidence>
<dbReference type="NCBIfam" id="TIGR00414">
    <property type="entry name" value="serS"/>
    <property type="match status" value="1"/>
</dbReference>
<evidence type="ECO:0000256" key="11">
    <source>
        <dbReference type="ARBA" id="ARBA00048823"/>
    </source>
</evidence>
<dbReference type="PANTHER" id="PTHR43697:SF1">
    <property type="entry name" value="SERINE--TRNA LIGASE"/>
    <property type="match status" value="1"/>
</dbReference>
<comment type="catalytic activity">
    <reaction evidence="11 12">
        <text>tRNA(Ser) + L-serine + ATP = L-seryl-tRNA(Ser) + AMP + diphosphate + H(+)</text>
        <dbReference type="Rhea" id="RHEA:12292"/>
        <dbReference type="Rhea" id="RHEA-COMP:9669"/>
        <dbReference type="Rhea" id="RHEA-COMP:9703"/>
        <dbReference type="ChEBI" id="CHEBI:15378"/>
        <dbReference type="ChEBI" id="CHEBI:30616"/>
        <dbReference type="ChEBI" id="CHEBI:33019"/>
        <dbReference type="ChEBI" id="CHEBI:33384"/>
        <dbReference type="ChEBI" id="CHEBI:78442"/>
        <dbReference type="ChEBI" id="CHEBI:78533"/>
        <dbReference type="ChEBI" id="CHEBI:456215"/>
        <dbReference type="EC" id="6.1.1.11"/>
    </reaction>
</comment>
<evidence type="ECO:0000313" key="17">
    <source>
        <dbReference type="EMBL" id="MDQ0216527.1"/>
    </source>
</evidence>
<organism evidence="17 18">
    <name type="scientific">Oikeobacillus pervagus</name>
    <dbReference type="NCBI Taxonomy" id="1325931"/>
    <lineage>
        <taxon>Bacteria</taxon>
        <taxon>Bacillati</taxon>
        <taxon>Bacillota</taxon>
        <taxon>Bacilli</taxon>
        <taxon>Bacillales</taxon>
        <taxon>Bacillaceae</taxon>
        <taxon>Oikeobacillus</taxon>
    </lineage>
</organism>
<dbReference type="SUPFAM" id="SSF46589">
    <property type="entry name" value="tRNA-binding arm"/>
    <property type="match status" value="1"/>
</dbReference>
<dbReference type="HAMAP" id="MF_00176">
    <property type="entry name" value="Ser_tRNA_synth_type1"/>
    <property type="match status" value="1"/>
</dbReference>
<evidence type="ECO:0000256" key="15">
    <source>
        <dbReference type="SAM" id="Coils"/>
    </source>
</evidence>
<evidence type="ECO:0000256" key="5">
    <source>
        <dbReference type="ARBA" id="ARBA00022598"/>
    </source>
</evidence>
<feature type="domain" description="Aminoacyl-transfer RNA synthetases class-II family profile" evidence="16">
    <location>
        <begin position="170"/>
        <end position="410"/>
    </location>
</feature>
<keyword evidence="7 12" id="KW-0067">ATP-binding</keyword>
<dbReference type="InterPro" id="IPR015866">
    <property type="entry name" value="Ser-tRNA-synth_1_N"/>
</dbReference>